<sequence>MKSARAISLQLISFDSLQNPGEPNIENFKGLLFCNIGADTRAAAQQPVSHTAFRFVILGLHEDESSAGLLIENNRELFPFINASNEIWSAVLQPFHHKGTANYLSQNNPSRLFDELASSPGTKTPIVVLTTAGFVKDDHLDMNRVIEFGMGTGAIRASMTAMDALHSQQSFIFPEVIKHDFMSVTIWKNAAAVGKFAYGSPIHKLLMEKHLSENMADRTSFTRCKILRSYGTWYGTDPTRLV</sequence>
<dbReference type="RefSeq" id="WP_150415264.1">
    <property type="nucleotide sequence ID" value="NZ_VYQF01000003.1"/>
</dbReference>
<evidence type="ECO:0000313" key="2">
    <source>
        <dbReference type="Proteomes" id="UP000326903"/>
    </source>
</evidence>
<gene>
    <name evidence="1" type="ORF">FW778_13375</name>
</gene>
<reference evidence="1 2" key="1">
    <citation type="submission" date="2019-09" db="EMBL/GenBank/DDBJ databases">
        <title>Draft genome sequence of Ginsengibacter sp. BR5-29.</title>
        <authorList>
            <person name="Im W.-T."/>
        </authorList>
    </citation>
    <scope>NUCLEOTIDE SEQUENCE [LARGE SCALE GENOMIC DNA]</scope>
    <source>
        <strain evidence="1 2">BR5-29</strain>
    </source>
</reference>
<dbReference type="AlphaFoldDB" id="A0A5J5IFW7"/>
<comment type="caution">
    <text evidence="1">The sequence shown here is derived from an EMBL/GenBank/DDBJ whole genome shotgun (WGS) entry which is preliminary data.</text>
</comment>
<name>A0A5J5IFW7_9BACT</name>
<evidence type="ECO:0000313" key="1">
    <source>
        <dbReference type="EMBL" id="KAA9038544.1"/>
    </source>
</evidence>
<accession>A0A5J5IFW7</accession>
<organism evidence="1 2">
    <name type="scientific">Ginsengibacter hankyongi</name>
    <dbReference type="NCBI Taxonomy" id="2607284"/>
    <lineage>
        <taxon>Bacteria</taxon>
        <taxon>Pseudomonadati</taxon>
        <taxon>Bacteroidota</taxon>
        <taxon>Chitinophagia</taxon>
        <taxon>Chitinophagales</taxon>
        <taxon>Chitinophagaceae</taxon>
        <taxon>Ginsengibacter</taxon>
    </lineage>
</organism>
<proteinExistence type="predicted"/>
<protein>
    <submittedName>
        <fullName evidence="1">Uncharacterized protein</fullName>
    </submittedName>
</protein>
<keyword evidence="2" id="KW-1185">Reference proteome</keyword>
<dbReference type="Proteomes" id="UP000326903">
    <property type="component" value="Unassembled WGS sequence"/>
</dbReference>
<dbReference type="EMBL" id="VYQF01000003">
    <property type="protein sequence ID" value="KAA9038544.1"/>
    <property type="molecule type" value="Genomic_DNA"/>
</dbReference>